<dbReference type="InterPro" id="IPR051209">
    <property type="entry name" value="FAD-bind_Monooxygenase_sf"/>
</dbReference>
<comment type="cofactor">
    <cofactor evidence="1">
        <name>FAD</name>
        <dbReference type="ChEBI" id="CHEBI:57692"/>
    </cofactor>
</comment>
<dbReference type="Proteomes" id="UP000002624">
    <property type="component" value="Unassembled WGS sequence"/>
</dbReference>
<dbReference type="PANTHER" id="PTHR42877">
    <property type="entry name" value="L-ORNITHINE N(5)-MONOOXYGENASE-RELATED"/>
    <property type="match status" value="1"/>
</dbReference>
<evidence type="ECO:0000313" key="7">
    <source>
        <dbReference type="Proteomes" id="UP000002624"/>
    </source>
</evidence>
<evidence type="ECO:0000256" key="1">
    <source>
        <dbReference type="ARBA" id="ARBA00001974"/>
    </source>
</evidence>
<evidence type="ECO:0000256" key="3">
    <source>
        <dbReference type="ARBA" id="ARBA00022630"/>
    </source>
</evidence>
<keyword evidence="5" id="KW-0560">Oxidoreductase</keyword>
<dbReference type="OrthoDB" id="74360at2759"/>
<sequence>MASNKRYRQVEVGNRSYTEAAVVIIGAGMSEMCTAISLLKNDIHNFVIVEKSGGLGGTWRDNKYPGCCCDINSHLYSYSFEQNPSWSRLYPSQEEILMYLHDVAEKYKLFRYIRFNSTVEEARWDDDARKWRIMVKVAGELKDAEFADQYTLTSDFLVSAVGQLNSPSYPSIPGIEDFQGRIIHSARWDWTYDIKGKRVGIIGNGATAAQIIPVIAPDTQASLNLLGHYSNTSRLPFGSWMMDMRESSHDAIADQNSEYAVRARTISLSLMKKQLPNRPELWEKLVPDYSMDCKRVIISDDYFPIFLCDNVTLETRPITEITENGINVDGAAHEFDVIVLATGFRTVEFMHQIQVYGINGRALPDIWSGGARALYGIAAESLPNFGMLYGPNTNLGHNSIILMIEAQAKYIQAMISAVLQARQVGESLKILPDPRRMDSFNDELQSVLGTTSFAHPNCRSWYKRADGRVTNNWSGTVVQYQKLLSRVRWADFVLDGYGAQQLAVKQKQKYLGRVREESLFTNRAWLVTMIGLLGIWGG</sequence>
<reference evidence="7" key="1">
    <citation type="submission" date="2009-05" db="EMBL/GenBank/DDBJ databases">
        <title>The genome sequence of Ajellomyces capsulatus strain H143.</title>
        <authorList>
            <person name="Champion M."/>
            <person name="Cuomo C.A."/>
            <person name="Ma L.-J."/>
            <person name="Henn M.R."/>
            <person name="Sil A."/>
            <person name="Goldman B."/>
            <person name="Young S.K."/>
            <person name="Kodira C.D."/>
            <person name="Zeng Q."/>
            <person name="Koehrsen M."/>
            <person name="Alvarado L."/>
            <person name="Berlin A.M."/>
            <person name="Borenstein D."/>
            <person name="Chen Z."/>
            <person name="Engels R."/>
            <person name="Freedman E."/>
            <person name="Gellesch M."/>
            <person name="Goldberg J."/>
            <person name="Griggs A."/>
            <person name="Gujja S."/>
            <person name="Heiman D.I."/>
            <person name="Hepburn T.A."/>
            <person name="Howarth C."/>
            <person name="Jen D."/>
            <person name="Larson L."/>
            <person name="Lewis B."/>
            <person name="Mehta T."/>
            <person name="Park D."/>
            <person name="Pearson M."/>
            <person name="Roberts A."/>
            <person name="Saif S."/>
            <person name="Shea T.D."/>
            <person name="Shenoy N."/>
            <person name="Sisk P."/>
            <person name="Stolte C."/>
            <person name="Sykes S."/>
            <person name="Walk T."/>
            <person name="White J."/>
            <person name="Yandava C."/>
            <person name="Klein B."/>
            <person name="McEwen J.G."/>
            <person name="Puccia R."/>
            <person name="Goldman G.H."/>
            <person name="Felipe M.S."/>
            <person name="Nino-Vega G."/>
            <person name="San-Blas G."/>
            <person name="Taylor J.W."/>
            <person name="Mendoza L."/>
            <person name="Galagan J.E."/>
            <person name="Nusbaum C."/>
            <person name="Birren B.W."/>
        </authorList>
    </citation>
    <scope>NUCLEOTIDE SEQUENCE [LARGE SCALE GENOMIC DNA]</scope>
    <source>
        <strain evidence="7">H143</strain>
    </source>
</reference>
<comment type="similarity">
    <text evidence="2">Belongs to the FAD-binding monooxygenase family.</text>
</comment>
<gene>
    <name evidence="6" type="ORF">HCDG_06508</name>
</gene>
<keyword evidence="4" id="KW-0274">FAD</keyword>
<dbReference type="Pfam" id="PF00743">
    <property type="entry name" value="FMO-like"/>
    <property type="match status" value="1"/>
</dbReference>
<protein>
    <submittedName>
        <fullName evidence="6">Monooxygenase</fullName>
    </submittedName>
</protein>
<dbReference type="Gene3D" id="3.50.50.60">
    <property type="entry name" value="FAD/NAD(P)-binding domain"/>
    <property type="match status" value="2"/>
</dbReference>
<organism evidence="6 7">
    <name type="scientific">Ajellomyces capsulatus (strain H143)</name>
    <name type="common">Darling's disease fungus</name>
    <name type="synonym">Histoplasma capsulatum</name>
    <dbReference type="NCBI Taxonomy" id="544712"/>
    <lineage>
        <taxon>Eukaryota</taxon>
        <taxon>Fungi</taxon>
        <taxon>Dikarya</taxon>
        <taxon>Ascomycota</taxon>
        <taxon>Pezizomycotina</taxon>
        <taxon>Eurotiomycetes</taxon>
        <taxon>Eurotiomycetidae</taxon>
        <taxon>Onygenales</taxon>
        <taxon>Ajellomycetaceae</taxon>
        <taxon>Histoplasma</taxon>
    </lineage>
</organism>
<dbReference type="GO" id="GO:0050661">
    <property type="term" value="F:NADP binding"/>
    <property type="evidence" value="ECO:0007669"/>
    <property type="project" value="InterPro"/>
</dbReference>
<accession>C6HJX7</accession>
<dbReference type="STRING" id="544712.C6HJX7"/>
<evidence type="ECO:0000313" key="6">
    <source>
        <dbReference type="EMBL" id="EER39403.1"/>
    </source>
</evidence>
<dbReference type="PANTHER" id="PTHR42877:SF4">
    <property type="entry name" value="FAD_NAD(P)-BINDING DOMAIN-CONTAINING PROTEIN-RELATED"/>
    <property type="match status" value="1"/>
</dbReference>
<evidence type="ECO:0000256" key="2">
    <source>
        <dbReference type="ARBA" id="ARBA00010139"/>
    </source>
</evidence>
<dbReference type="OMA" id="WNTGGCT"/>
<dbReference type="GO" id="GO:0050660">
    <property type="term" value="F:flavin adenine dinucleotide binding"/>
    <property type="evidence" value="ECO:0007669"/>
    <property type="project" value="InterPro"/>
</dbReference>
<keyword evidence="3" id="KW-0285">Flavoprotein</keyword>
<dbReference type="VEuPathDB" id="FungiDB:HCDG_06508"/>
<dbReference type="AlphaFoldDB" id="C6HJX7"/>
<proteinExistence type="inferred from homology"/>
<evidence type="ECO:0000256" key="4">
    <source>
        <dbReference type="ARBA" id="ARBA00022827"/>
    </source>
</evidence>
<name>C6HJX7_AJECH</name>
<dbReference type="HOGENOM" id="CLU_006937_7_1_1"/>
<evidence type="ECO:0000256" key="5">
    <source>
        <dbReference type="ARBA" id="ARBA00023002"/>
    </source>
</evidence>
<dbReference type="EMBL" id="GG692429">
    <property type="protein sequence ID" value="EER39403.1"/>
    <property type="molecule type" value="Genomic_DNA"/>
</dbReference>
<dbReference type="InterPro" id="IPR036188">
    <property type="entry name" value="FAD/NAD-bd_sf"/>
</dbReference>
<dbReference type="InterPro" id="IPR020946">
    <property type="entry name" value="Flavin_mOase-like"/>
</dbReference>
<dbReference type="SUPFAM" id="SSF51905">
    <property type="entry name" value="FAD/NAD(P)-binding domain"/>
    <property type="match status" value="2"/>
</dbReference>
<keyword evidence="6" id="KW-0503">Monooxygenase</keyword>
<dbReference type="GO" id="GO:0004499">
    <property type="term" value="F:N,N-dimethylaniline monooxygenase activity"/>
    <property type="evidence" value="ECO:0007669"/>
    <property type="project" value="InterPro"/>
</dbReference>